<proteinExistence type="predicted"/>
<accession>A0A179CGC4</accession>
<reference evidence="2" key="1">
    <citation type="submission" date="2016-03" db="EMBL/GenBank/DDBJ databases">
        <authorList>
            <person name="Johnson T.J."/>
            <person name="Youmans B."/>
            <person name="Case K."/>
            <person name="Noll S."/>
        </authorList>
    </citation>
    <scope>NUCLEOTIDE SEQUENCE [LARGE SCALE GENOMIC DNA]</scope>
    <source>
        <strain evidence="2">UMNLAv8</strain>
    </source>
</reference>
<organism evidence="1 2">
    <name type="scientific">Ligilactobacillus aviarius</name>
    <dbReference type="NCBI Taxonomy" id="1606"/>
    <lineage>
        <taxon>Bacteria</taxon>
        <taxon>Bacillati</taxon>
        <taxon>Bacillota</taxon>
        <taxon>Bacilli</taxon>
        <taxon>Lactobacillales</taxon>
        <taxon>Lactobacillaceae</taxon>
        <taxon>Ligilactobacillus</taxon>
    </lineage>
</organism>
<dbReference type="Proteomes" id="UP000078520">
    <property type="component" value="Unassembled WGS sequence"/>
</dbReference>
<evidence type="ECO:0000313" key="2">
    <source>
        <dbReference type="Proteomes" id="UP000078520"/>
    </source>
</evidence>
<dbReference type="RefSeq" id="WP_064208262.1">
    <property type="nucleotide sequence ID" value="NZ_LVKC01000009.1"/>
</dbReference>
<gene>
    <name evidence="1" type="ORF">A3O14_05875</name>
</gene>
<dbReference type="Gene3D" id="3.40.50.300">
    <property type="entry name" value="P-loop containing nucleotide triphosphate hydrolases"/>
    <property type="match status" value="1"/>
</dbReference>
<comment type="caution">
    <text evidence="1">The sequence shown here is derived from an EMBL/GenBank/DDBJ whole genome shotgun (WGS) entry which is preliminary data.</text>
</comment>
<evidence type="ECO:0000313" key="1">
    <source>
        <dbReference type="EMBL" id="OAQ07638.1"/>
    </source>
</evidence>
<sequence>MQTKNPFNPTFGDVPNIFLDKQKQVDELIQTIQTSDFARSFFITGVRGSRKTSFLTKISEQPQDDPNCYLIDLINENGILTTLVRKLYHQNGSKLSELFDSLNSISIGSVAIEREKEIPNIEIMLEELIQSVATKNKYVVITIDEVSNSKAIQSFAKEFNALKRKKYPIYVIMTGLPDLILDIQNDDKLTFLFRSGKIEMQPLSTQDIVFAYQNVFDNNFEVANQMAKWTRGYSYAFQLQGYIYFNYLQSKQLSPSVESLNEIFKQYQTMLFNNAYLKSFSGLSDTDRKYLSTIADHPIFKDTVKVMGKSGSYVSQYRRRMLERHLIIPVNHGEVAYTLPLFKEFIKETQNPDSEFYWPM</sequence>
<dbReference type="EMBL" id="LVKI01000027">
    <property type="protein sequence ID" value="OAQ07638.1"/>
    <property type="molecule type" value="Genomic_DNA"/>
</dbReference>
<dbReference type="AlphaFoldDB" id="A0A179CGC4"/>
<dbReference type="OrthoDB" id="1550566at2"/>
<dbReference type="InterPro" id="IPR027417">
    <property type="entry name" value="P-loop_NTPase"/>
</dbReference>
<evidence type="ECO:0008006" key="3">
    <source>
        <dbReference type="Google" id="ProtNLM"/>
    </source>
</evidence>
<protein>
    <recommendedName>
        <fullName evidence="3">ATPase domain-containing protein</fullName>
    </recommendedName>
</protein>
<name>A0A179CGC4_9LACO</name>
<dbReference type="SUPFAM" id="SSF52540">
    <property type="entry name" value="P-loop containing nucleoside triphosphate hydrolases"/>
    <property type="match status" value="1"/>
</dbReference>